<dbReference type="EMBL" id="JALJAT010000001">
    <property type="protein sequence ID" value="KAK4475203.1"/>
    <property type="molecule type" value="Genomic_DNA"/>
</dbReference>
<feature type="domain" description="Trematode PH-like" evidence="1">
    <location>
        <begin position="30"/>
        <end position="159"/>
    </location>
</feature>
<dbReference type="Pfam" id="PF25356">
    <property type="entry name" value="PH_trem"/>
    <property type="match status" value="1"/>
</dbReference>
<proteinExistence type="predicted"/>
<keyword evidence="3" id="KW-1185">Reference proteome</keyword>
<evidence type="ECO:0000259" key="1">
    <source>
        <dbReference type="Pfam" id="PF25356"/>
    </source>
</evidence>
<dbReference type="Proteomes" id="UP001292079">
    <property type="component" value="Unassembled WGS sequence"/>
</dbReference>
<evidence type="ECO:0000313" key="3">
    <source>
        <dbReference type="Proteomes" id="UP001292079"/>
    </source>
</evidence>
<protein>
    <recommendedName>
        <fullName evidence="1">Trematode PH-like domain-containing protein</fullName>
    </recommendedName>
</protein>
<dbReference type="InterPro" id="IPR057376">
    <property type="entry name" value="PH_trem"/>
</dbReference>
<comment type="caution">
    <text evidence="2">The sequence shown here is derived from an EMBL/GenBank/DDBJ whole genome shotgun (WGS) entry which is preliminary data.</text>
</comment>
<gene>
    <name evidence="2" type="ORF">MN116_002282</name>
</gene>
<sequence>MPFGRSSKSYTVQRAKSDSAIQLQEYDKKTNQEVIYKCVVCALGRTLFDNREPLQQDKLSNLLRSQLNARRNHNIQVMCLQDQLVFRKKYKLKSLFRNQVMYKDIDHYFLCSEYPNIFMISVKSDIPNSNYCEIYKCKFAEDAKNLCDVVYEACQQPDKILREKPPMRSVPSRDTASLRSKSMSYIDTQTSADVLSSNPLERSLTHSFNDGWNTPKIHDESPLYSPIQSSLLSPVRSPLISQQSPPIHTSINRDSRLKPLVVTPVNTINTSAYVSDTNDMHANTTYFDYDPIHGPQINEVGPIYMFMVRHPSQQDMTHLV</sequence>
<organism evidence="2 3">
    <name type="scientific">Schistosoma mekongi</name>
    <name type="common">Parasitic worm</name>
    <dbReference type="NCBI Taxonomy" id="38744"/>
    <lineage>
        <taxon>Eukaryota</taxon>
        <taxon>Metazoa</taxon>
        <taxon>Spiralia</taxon>
        <taxon>Lophotrochozoa</taxon>
        <taxon>Platyhelminthes</taxon>
        <taxon>Trematoda</taxon>
        <taxon>Digenea</taxon>
        <taxon>Strigeidida</taxon>
        <taxon>Schistosomatoidea</taxon>
        <taxon>Schistosomatidae</taxon>
        <taxon>Schistosoma</taxon>
    </lineage>
</organism>
<accession>A0AAE1ZJV3</accession>
<dbReference type="AlphaFoldDB" id="A0AAE1ZJV3"/>
<name>A0AAE1ZJV3_SCHME</name>
<reference evidence="2" key="1">
    <citation type="submission" date="2022-04" db="EMBL/GenBank/DDBJ databases">
        <authorList>
            <person name="Xu L."/>
            <person name="Lv Z."/>
        </authorList>
    </citation>
    <scope>NUCLEOTIDE SEQUENCE</scope>
    <source>
        <strain evidence="2">LV_2022a</strain>
    </source>
</reference>
<evidence type="ECO:0000313" key="2">
    <source>
        <dbReference type="EMBL" id="KAK4475203.1"/>
    </source>
</evidence>
<reference evidence="2" key="2">
    <citation type="journal article" date="2023" name="Infect Dis Poverty">
        <title>Chromosome-scale genome of the human blood fluke Schistosoma mekongi and its implications for public health.</title>
        <authorList>
            <person name="Zhou M."/>
            <person name="Xu L."/>
            <person name="Xu D."/>
            <person name="Chen W."/>
            <person name="Khan J."/>
            <person name="Hu Y."/>
            <person name="Huang H."/>
            <person name="Wei H."/>
            <person name="Zhang Y."/>
            <person name="Chusongsang P."/>
            <person name="Tanasarnprasert K."/>
            <person name="Hu X."/>
            <person name="Limpanont Y."/>
            <person name="Lv Z."/>
        </authorList>
    </citation>
    <scope>NUCLEOTIDE SEQUENCE</scope>
    <source>
        <strain evidence="2">LV_2022a</strain>
    </source>
</reference>